<gene>
    <name evidence="1" type="ORF">F900_00507</name>
</gene>
<comment type="caution">
    <text evidence="1">The sequence shown here is derived from an EMBL/GenBank/DDBJ whole genome shotgun (WGS) entry which is preliminary data.</text>
</comment>
<sequence>MTNLVLLARPLFFDLPIWLSQSDCGQCTDSIHCGVPQRPS</sequence>
<dbReference type="RefSeq" id="WP_005214840.1">
    <property type="nucleotide sequence ID" value="NZ_KB850089.1"/>
</dbReference>
<evidence type="ECO:0000313" key="2">
    <source>
        <dbReference type="Proteomes" id="UP000013248"/>
    </source>
</evidence>
<name>N9NEM5_9GAMM</name>
<organism evidence="1 2">
    <name type="scientific">Acinetobacter modestus</name>
    <dbReference type="NCBI Taxonomy" id="1776740"/>
    <lineage>
        <taxon>Bacteria</taxon>
        <taxon>Pseudomonadati</taxon>
        <taxon>Pseudomonadota</taxon>
        <taxon>Gammaproteobacteria</taxon>
        <taxon>Moraxellales</taxon>
        <taxon>Moraxellaceae</taxon>
        <taxon>Acinetobacter</taxon>
    </lineage>
</organism>
<dbReference type="EMBL" id="APRP01000006">
    <property type="protein sequence ID" value="ENX04016.1"/>
    <property type="molecule type" value="Genomic_DNA"/>
</dbReference>
<dbReference type="AlphaFoldDB" id="N9NEM5"/>
<dbReference type="HOGENOM" id="CLU_3283384_0_0_6"/>
<evidence type="ECO:0000313" key="1">
    <source>
        <dbReference type="EMBL" id="ENX04016.1"/>
    </source>
</evidence>
<dbReference type="STRING" id="1217705.F900_00507"/>
<proteinExistence type="predicted"/>
<dbReference type="Proteomes" id="UP000013248">
    <property type="component" value="Unassembled WGS sequence"/>
</dbReference>
<protein>
    <submittedName>
        <fullName evidence="1">Uncharacterized protein</fullName>
    </submittedName>
</protein>
<accession>N9NEM5</accession>
<reference evidence="1 2" key="1">
    <citation type="submission" date="2013-02" db="EMBL/GenBank/DDBJ databases">
        <title>The Genome Sequence of Acinetobacter sp. ANC 3862.</title>
        <authorList>
            <consortium name="The Broad Institute Genome Sequencing Platform"/>
            <consortium name="The Broad Institute Genome Sequencing Center for Infectious Disease"/>
            <person name="Cerqueira G."/>
            <person name="Feldgarden M."/>
            <person name="Courvalin P."/>
            <person name="Perichon B."/>
            <person name="Grillot-Courvalin C."/>
            <person name="Clermont D."/>
            <person name="Rocha E."/>
            <person name="Yoon E.-J."/>
            <person name="Nemec A."/>
            <person name="Walker B."/>
            <person name="Young S.K."/>
            <person name="Zeng Q."/>
            <person name="Gargeya S."/>
            <person name="Fitzgerald M."/>
            <person name="Haas B."/>
            <person name="Abouelleil A."/>
            <person name="Alvarado L."/>
            <person name="Arachchi H.M."/>
            <person name="Berlin A.M."/>
            <person name="Chapman S.B."/>
            <person name="Dewar J."/>
            <person name="Goldberg J."/>
            <person name="Griggs A."/>
            <person name="Gujja S."/>
            <person name="Hansen M."/>
            <person name="Howarth C."/>
            <person name="Imamovic A."/>
            <person name="Larimer J."/>
            <person name="McCowan C."/>
            <person name="Murphy C."/>
            <person name="Neiman D."/>
            <person name="Pearson M."/>
            <person name="Priest M."/>
            <person name="Roberts A."/>
            <person name="Saif S."/>
            <person name="Shea T."/>
            <person name="Sisk P."/>
            <person name="Sykes S."/>
            <person name="Wortman J."/>
            <person name="Nusbaum C."/>
            <person name="Birren B."/>
        </authorList>
    </citation>
    <scope>NUCLEOTIDE SEQUENCE [LARGE SCALE GENOMIC DNA]</scope>
    <source>
        <strain evidence="1 2">ANC 3862</strain>
    </source>
</reference>